<organism evidence="1 2">
    <name type="scientific">Pristionchus pacificus</name>
    <name type="common">Parasitic nematode worm</name>
    <dbReference type="NCBI Taxonomy" id="54126"/>
    <lineage>
        <taxon>Eukaryota</taxon>
        <taxon>Metazoa</taxon>
        <taxon>Ecdysozoa</taxon>
        <taxon>Nematoda</taxon>
        <taxon>Chromadorea</taxon>
        <taxon>Rhabditida</taxon>
        <taxon>Rhabditina</taxon>
        <taxon>Diplogasteromorpha</taxon>
        <taxon>Diplogasteroidea</taxon>
        <taxon>Neodiplogasteridae</taxon>
        <taxon>Pristionchus</taxon>
    </lineage>
</organism>
<evidence type="ECO:0000313" key="2">
    <source>
        <dbReference type="Proteomes" id="UP000005239"/>
    </source>
</evidence>
<reference evidence="2" key="1">
    <citation type="journal article" date="2008" name="Nat. Genet.">
        <title>The Pristionchus pacificus genome provides a unique perspective on nematode lifestyle and parasitism.</title>
        <authorList>
            <person name="Dieterich C."/>
            <person name="Clifton S.W."/>
            <person name="Schuster L.N."/>
            <person name="Chinwalla A."/>
            <person name="Delehaunty K."/>
            <person name="Dinkelacker I."/>
            <person name="Fulton L."/>
            <person name="Fulton R."/>
            <person name="Godfrey J."/>
            <person name="Minx P."/>
            <person name="Mitreva M."/>
            <person name="Roeseler W."/>
            <person name="Tian H."/>
            <person name="Witte H."/>
            <person name="Yang S.P."/>
            <person name="Wilson R.K."/>
            <person name="Sommer R.J."/>
        </authorList>
    </citation>
    <scope>NUCLEOTIDE SEQUENCE [LARGE SCALE GENOMIC DNA]</scope>
    <source>
        <strain evidence="2">PS312</strain>
    </source>
</reference>
<keyword evidence="2" id="KW-1185">Reference proteome</keyword>
<accession>A0A8R1YP23</accession>
<gene>
    <name evidence="1" type="primary">WBGene00275112</name>
</gene>
<dbReference type="Proteomes" id="UP000005239">
    <property type="component" value="Unassembled WGS sequence"/>
</dbReference>
<name>A0A2A6BQE4_PRIPA</name>
<dbReference type="AlphaFoldDB" id="A0A2A6BQE4"/>
<reference evidence="1" key="2">
    <citation type="submission" date="2022-06" db="UniProtKB">
        <authorList>
            <consortium name="EnsemblMetazoa"/>
        </authorList>
    </citation>
    <scope>IDENTIFICATION</scope>
    <source>
        <strain evidence="1">PS312</strain>
    </source>
</reference>
<sequence length="389" mass="41802">MHSIGIISTLLGFLVAADARVTFPFSEVLQKGDLYDNDAPFNCDDGCTIYVDQSYWHIEVAQNGEPIVTFAEIFGNISSADEGVQLPAGENYTLHRNFGNSDEFVFYVVSAKAPNYGSPVSILEAGSNLWAHITDRLHTIMTSENNLVLYGFTGTFAPGFPKIYAAGFDVASDTYGADSCSPVYSSRSLNPQLSTISVTSPVVTVDFGYVGDHSVSTTTTQGEMWLKTPVSSTVYTSEGFVGCPFVGDQLYEKETASVNDEFTLDSSSLDISAVSFNLQESEAVQLRVNGEKLDFSMASSPSFTKHYDANTFGVSLSWKRGTIQSSWTVQLDFGASAATSTTLTTEKATTSVPSTTTAKPTTSVTPEITTSNSHVLSILVVIIVAFLAL</sequence>
<evidence type="ECO:0000313" key="1">
    <source>
        <dbReference type="EnsemblMetazoa" id="PPA36743.1"/>
    </source>
</evidence>
<accession>A0A2A6BQE4</accession>
<proteinExistence type="predicted"/>
<dbReference type="EnsemblMetazoa" id="PPA36743.1">
    <property type="protein sequence ID" value="PPA36743.1"/>
    <property type="gene ID" value="WBGene00275112"/>
</dbReference>
<protein>
    <submittedName>
        <fullName evidence="1">Uncharacterized protein</fullName>
    </submittedName>
</protein>